<organismHost>
    <name type="scientific">Homo sapiens</name>
    <name type="common">Human</name>
    <dbReference type="NCBI Taxonomy" id="9606"/>
</organismHost>
<organism evidence="3">
    <name type="scientific">Human herpesvirus 2</name>
    <name type="common">HHV-2</name>
    <name type="synonym">Human herpes simplex virus 2</name>
    <dbReference type="NCBI Taxonomy" id="10310"/>
    <lineage>
        <taxon>Viruses</taxon>
        <taxon>Duplodnaviria</taxon>
        <taxon>Heunggongvirae</taxon>
        <taxon>Peploviricota</taxon>
        <taxon>Herviviricetes</taxon>
        <taxon>Herpesvirales</taxon>
        <taxon>Orthoherpesviridae</taxon>
        <taxon>Alphaherpesvirinae</taxon>
        <taxon>Simplexvirus</taxon>
        <taxon>Simplexvirus humanalpha2</taxon>
    </lineage>
</organism>
<reference evidence="3" key="1">
    <citation type="submission" date="2018-08" db="EMBL/GenBank/DDBJ databases">
        <title>HSV2 whole genome sequences from clinical isolates.</title>
        <authorList>
            <person name="Roychoudhury P."/>
            <person name="Greninger A.L."/>
            <person name="Jerome K.R."/>
            <person name="Johnston C."/>
            <person name="Wald A."/>
            <person name="Xie H."/>
        </authorList>
    </citation>
    <scope>NUCLEOTIDE SEQUENCE</scope>
    <source>
        <strain evidence="3">2003-24998</strain>
        <strain evidence="2">2012-15948</strain>
    </source>
</reference>
<accession>A0A481TBU6</accession>
<protein>
    <submittedName>
        <fullName evidence="3">Uncharacterized protein</fullName>
    </submittedName>
</protein>
<evidence type="ECO:0000313" key="2">
    <source>
        <dbReference type="EMBL" id="QBH76136.1"/>
    </source>
</evidence>
<dbReference type="EMBL" id="MH790583">
    <property type="protein sequence ID" value="QBH78393.1"/>
    <property type="molecule type" value="Genomic_DNA"/>
</dbReference>
<evidence type="ECO:0000256" key="1">
    <source>
        <dbReference type="SAM" id="MobiDB-lite"/>
    </source>
</evidence>
<feature type="region of interest" description="Disordered" evidence="1">
    <location>
        <begin position="1"/>
        <end position="22"/>
    </location>
</feature>
<name>A0A481TBU6_HHV2</name>
<sequence length="73" mass="8101">MYTKSPVASTNSSYGYTDRASTSSTMQLTVVPYRWNASTREGLYLRSVVCHPRLVRVATFAGLSSMSVSWSSR</sequence>
<dbReference type="EMBL" id="MH790556">
    <property type="protein sequence ID" value="QBH76136.1"/>
    <property type="molecule type" value="Genomic_DNA"/>
</dbReference>
<proteinExistence type="predicted"/>
<evidence type="ECO:0000313" key="3">
    <source>
        <dbReference type="EMBL" id="QBH78393.1"/>
    </source>
</evidence>